<evidence type="ECO:0000313" key="2">
    <source>
        <dbReference type="EMBL" id="KAF2712495.1"/>
    </source>
</evidence>
<keyword evidence="1" id="KW-0732">Signal</keyword>
<evidence type="ECO:0000256" key="1">
    <source>
        <dbReference type="SAM" id="SignalP"/>
    </source>
</evidence>
<dbReference type="AlphaFoldDB" id="A0A6G1KIX4"/>
<dbReference type="Proteomes" id="UP000799428">
    <property type="component" value="Unassembled WGS sequence"/>
</dbReference>
<keyword evidence="3" id="KW-1185">Reference proteome</keyword>
<name>A0A6G1KIX4_9PLEO</name>
<gene>
    <name evidence="2" type="ORF">K504DRAFT_464585</name>
</gene>
<dbReference type="EMBL" id="MU005766">
    <property type="protein sequence ID" value="KAF2712495.1"/>
    <property type="molecule type" value="Genomic_DNA"/>
</dbReference>
<protein>
    <recommendedName>
        <fullName evidence="4">Secreted protein</fullName>
    </recommendedName>
</protein>
<proteinExistence type="predicted"/>
<reference evidence="2" key="1">
    <citation type="journal article" date="2020" name="Stud. Mycol.">
        <title>101 Dothideomycetes genomes: a test case for predicting lifestyles and emergence of pathogens.</title>
        <authorList>
            <person name="Haridas S."/>
            <person name="Albert R."/>
            <person name="Binder M."/>
            <person name="Bloem J."/>
            <person name="Labutti K."/>
            <person name="Salamov A."/>
            <person name="Andreopoulos B."/>
            <person name="Baker S."/>
            <person name="Barry K."/>
            <person name="Bills G."/>
            <person name="Bluhm B."/>
            <person name="Cannon C."/>
            <person name="Castanera R."/>
            <person name="Culley D."/>
            <person name="Daum C."/>
            <person name="Ezra D."/>
            <person name="Gonzalez J."/>
            <person name="Henrissat B."/>
            <person name="Kuo A."/>
            <person name="Liang C."/>
            <person name="Lipzen A."/>
            <person name="Lutzoni F."/>
            <person name="Magnuson J."/>
            <person name="Mondo S."/>
            <person name="Nolan M."/>
            <person name="Ohm R."/>
            <person name="Pangilinan J."/>
            <person name="Park H.-J."/>
            <person name="Ramirez L."/>
            <person name="Alfaro M."/>
            <person name="Sun H."/>
            <person name="Tritt A."/>
            <person name="Yoshinaga Y."/>
            <person name="Zwiers L.-H."/>
            <person name="Turgeon B."/>
            <person name="Goodwin S."/>
            <person name="Spatafora J."/>
            <person name="Crous P."/>
            <person name="Grigoriev I."/>
        </authorList>
    </citation>
    <scope>NUCLEOTIDE SEQUENCE</scope>
    <source>
        <strain evidence="2">CBS 279.74</strain>
    </source>
</reference>
<feature type="signal peptide" evidence="1">
    <location>
        <begin position="1"/>
        <end position="21"/>
    </location>
</feature>
<evidence type="ECO:0000313" key="3">
    <source>
        <dbReference type="Proteomes" id="UP000799428"/>
    </source>
</evidence>
<feature type="chain" id="PRO_5026209880" description="Secreted protein" evidence="1">
    <location>
        <begin position="22"/>
        <end position="152"/>
    </location>
</feature>
<organism evidence="2 3">
    <name type="scientific">Pleomassaria siparia CBS 279.74</name>
    <dbReference type="NCBI Taxonomy" id="1314801"/>
    <lineage>
        <taxon>Eukaryota</taxon>
        <taxon>Fungi</taxon>
        <taxon>Dikarya</taxon>
        <taxon>Ascomycota</taxon>
        <taxon>Pezizomycotina</taxon>
        <taxon>Dothideomycetes</taxon>
        <taxon>Pleosporomycetidae</taxon>
        <taxon>Pleosporales</taxon>
        <taxon>Pleomassariaceae</taxon>
        <taxon>Pleomassaria</taxon>
    </lineage>
</organism>
<evidence type="ECO:0008006" key="4">
    <source>
        <dbReference type="Google" id="ProtNLM"/>
    </source>
</evidence>
<sequence>MTSKWTLLAVGCWLLAGLVKPISRRSGHIASTCLCNQPAQPQATMQLLGPLPPRYRSAPLLAAVVPLGSSRRMLSTTPLSRHHHVANAFTVTRPHNAETVFLVVRDTRPEPDLETSRIAKCSLPKSGTFPTSQLSSLFSMRFAMAGAIPKPD</sequence>
<accession>A0A6G1KIX4</accession>